<dbReference type="InterPro" id="IPR003783">
    <property type="entry name" value="Regulatory_RecX"/>
</dbReference>
<evidence type="ECO:0000256" key="3">
    <source>
        <dbReference type="ARBA" id="ARBA00018111"/>
    </source>
</evidence>
<evidence type="ECO:0000313" key="10">
    <source>
        <dbReference type="EMBL" id="CAA9305250.1"/>
    </source>
</evidence>
<dbReference type="EMBL" id="CADCTS010000239">
    <property type="protein sequence ID" value="CAA9305250.1"/>
    <property type="molecule type" value="Genomic_DNA"/>
</dbReference>
<feature type="compositionally biased region" description="Basic residues" evidence="6">
    <location>
        <begin position="54"/>
        <end position="65"/>
    </location>
</feature>
<evidence type="ECO:0000256" key="4">
    <source>
        <dbReference type="ARBA" id="ARBA00022490"/>
    </source>
</evidence>
<comment type="subcellular location">
    <subcellularLocation>
        <location evidence="1 5">Cytoplasm</location>
    </subcellularLocation>
</comment>
<dbReference type="GO" id="GO:0005737">
    <property type="term" value="C:cytoplasm"/>
    <property type="evidence" value="ECO:0007669"/>
    <property type="project" value="UniProtKB-SubCell"/>
</dbReference>
<gene>
    <name evidence="5" type="primary">recX</name>
    <name evidence="10" type="ORF">AVDCRST_MAG48-1646</name>
</gene>
<sequence length="236" mass="25484">MPSPAPVLDRPPRSRPEPAPEAVPGPVEGEEPVDGEEGGGGRGSGRPDRSAPARGRRTGRGPGRGRRGEQAPEAGPDDVEADPEGVARTIVLRKLAAQARTRHELATALASRDVPEDVADVVLDRMEAVGLVDDEAFARDWVASRQQRRHLSRSALRRELQTKGVDRDQIDEAVAEVETDDEVEAALALATKRFRSMQGLERDVQYRRLAGALARRGFSGAVASTVLSRVLDTPRD</sequence>
<dbReference type="PANTHER" id="PTHR33602">
    <property type="entry name" value="REGULATORY PROTEIN RECX FAMILY PROTEIN"/>
    <property type="match status" value="1"/>
</dbReference>
<evidence type="ECO:0000259" key="9">
    <source>
        <dbReference type="Pfam" id="PF21982"/>
    </source>
</evidence>
<evidence type="ECO:0000256" key="5">
    <source>
        <dbReference type="HAMAP-Rule" id="MF_01114"/>
    </source>
</evidence>
<dbReference type="HAMAP" id="MF_01114">
    <property type="entry name" value="RecX"/>
    <property type="match status" value="1"/>
</dbReference>
<dbReference type="GO" id="GO:0006282">
    <property type="term" value="P:regulation of DNA repair"/>
    <property type="evidence" value="ECO:0007669"/>
    <property type="project" value="UniProtKB-UniRule"/>
</dbReference>
<feature type="domain" description="RecX second three-helical" evidence="7">
    <location>
        <begin position="133"/>
        <end position="173"/>
    </location>
</feature>
<feature type="domain" description="RecX first three-helical" evidence="9">
    <location>
        <begin position="87"/>
        <end position="126"/>
    </location>
</feature>
<dbReference type="Gene3D" id="1.10.10.10">
    <property type="entry name" value="Winged helix-like DNA-binding domain superfamily/Winged helix DNA-binding domain"/>
    <property type="match status" value="2"/>
</dbReference>
<comment type="function">
    <text evidence="5">Modulates RecA activity.</text>
</comment>
<dbReference type="PANTHER" id="PTHR33602:SF1">
    <property type="entry name" value="REGULATORY PROTEIN RECX FAMILY PROTEIN"/>
    <property type="match status" value="1"/>
</dbReference>
<feature type="region of interest" description="Disordered" evidence="6">
    <location>
        <begin position="1"/>
        <end position="84"/>
    </location>
</feature>
<dbReference type="InterPro" id="IPR053926">
    <property type="entry name" value="RecX_HTH_1st"/>
</dbReference>
<feature type="compositionally biased region" description="Acidic residues" evidence="6">
    <location>
        <begin position="28"/>
        <end position="37"/>
    </location>
</feature>
<dbReference type="InterPro" id="IPR053924">
    <property type="entry name" value="RecX_HTH_2nd"/>
</dbReference>
<accession>A0A6J4KHK8</accession>
<reference evidence="10" key="1">
    <citation type="submission" date="2020-02" db="EMBL/GenBank/DDBJ databases">
        <authorList>
            <person name="Meier V. D."/>
        </authorList>
    </citation>
    <scope>NUCLEOTIDE SEQUENCE</scope>
    <source>
        <strain evidence="10">AVDCRST_MAG48</strain>
    </source>
</reference>
<keyword evidence="4 5" id="KW-0963">Cytoplasm</keyword>
<comment type="similarity">
    <text evidence="2 5">Belongs to the RecX family.</text>
</comment>
<proteinExistence type="inferred from homology"/>
<dbReference type="InterPro" id="IPR053925">
    <property type="entry name" value="RecX_HTH_3rd"/>
</dbReference>
<evidence type="ECO:0000259" key="8">
    <source>
        <dbReference type="Pfam" id="PF21981"/>
    </source>
</evidence>
<evidence type="ECO:0000256" key="6">
    <source>
        <dbReference type="SAM" id="MobiDB-lite"/>
    </source>
</evidence>
<evidence type="ECO:0000256" key="2">
    <source>
        <dbReference type="ARBA" id="ARBA00009695"/>
    </source>
</evidence>
<evidence type="ECO:0000259" key="7">
    <source>
        <dbReference type="Pfam" id="PF02631"/>
    </source>
</evidence>
<dbReference type="Pfam" id="PF21982">
    <property type="entry name" value="RecX_HTH1"/>
    <property type="match status" value="1"/>
</dbReference>
<dbReference type="Pfam" id="PF21981">
    <property type="entry name" value="RecX_HTH3"/>
    <property type="match status" value="1"/>
</dbReference>
<evidence type="ECO:0000256" key="1">
    <source>
        <dbReference type="ARBA" id="ARBA00004496"/>
    </source>
</evidence>
<name>A0A6J4KHK8_9ACTN</name>
<protein>
    <recommendedName>
        <fullName evidence="3 5">Regulatory protein RecX</fullName>
    </recommendedName>
</protein>
<dbReference type="InterPro" id="IPR036388">
    <property type="entry name" value="WH-like_DNA-bd_sf"/>
</dbReference>
<feature type="domain" description="RecX third three-helical" evidence="8">
    <location>
        <begin position="180"/>
        <end position="227"/>
    </location>
</feature>
<dbReference type="Pfam" id="PF02631">
    <property type="entry name" value="RecX_HTH2"/>
    <property type="match status" value="1"/>
</dbReference>
<dbReference type="AlphaFoldDB" id="A0A6J4KHK8"/>
<organism evidence="10">
    <name type="scientific">uncultured Friedmanniella sp</name>
    <dbReference type="NCBI Taxonomy" id="335381"/>
    <lineage>
        <taxon>Bacteria</taxon>
        <taxon>Bacillati</taxon>
        <taxon>Actinomycetota</taxon>
        <taxon>Actinomycetes</taxon>
        <taxon>Propionibacteriales</taxon>
        <taxon>Nocardioidaceae</taxon>
        <taxon>Friedmanniella</taxon>
        <taxon>environmental samples</taxon>
    </lineage>
</organism>